<reference evidence="1" key="1">
    <citation type="submission" date="2024-07" db="EMBL/GenBank/DDBJ databases">
        <title>Complete genome sequence of Verrucomicrobiaceae bacterium NT6N.</title>
        <authorList>
            <person name="Huang C."/>
            <person name="Takami H."/>
            <person name="Hamasaki K."/>
        </authorList>
    </citation>
    <scope>NUCLEOTIDE SEQUENCE</scope>
    <source>
        <strain evidence="1">NT6N</strain>
    </source>
</reference>
<gene>
    <name evidence="1" type="ORF">NT6N_04170</name>
</gene>
<protein>
    <submittedName>
        <fullName evidence="1">Uncharacterized protein</fullName>
    </submittedName>
</protein>
<evidence type="ECO:0000313" key="1">
    <source>
        <dbReference type="EMBL" id="BDS05377.1"/>
    </source>
</evidence>
<accession>A0AAT9FHC0</accession>
<organism evidence="1">
    <name type="scientific">Oceaniferula spumae</name>
    <dbReference type="NCBI Taxonomy" id="2979115"/>
    <lineage>
        <taxon>Bacteria</taxon>
        <taxon>Pseudomonadati</taxon>
        <taxon>Verrucomicrobiota</taxon>
        <taxon>Verrucomicrobiia</taxon>
        <taxon>Verrucomicrobiales</taxon>
        <taxon>Verrucomicrobiaceae</taxon>
        <taxon>Oceaniferula</taxon>
    </lineage>
</organism>
<proteinExistence type="predicted"/>
<sequence length="53" mass="5583">MHINGITSPKSSPGAIDKKYAACILQSLLYSIYGAQIAQSDNTISGSLNLEAK</sequence>
<dbReference type="EMBL" id="AP026866">
    <property type="protein sequence ID" value="BDS05377.1"/>
    <property type="molecule type" value="Genomic_DNA"/>
</dbReference>
<dbReference type="AlphaFoldDB" id="A0AAT9FHC0"/>
<dbReference type="KEGG" id="osu:NT6N_04170"/>
<name>A0AAT9FHC0_9BACT</name>